<accession>A0A126T4Y6</accession>
<evidence type="ECO:0000256" key="1">
    <source>
        <dbReference type="ARBA" id="ARBA00005046"/>
    </source>
</evidence>
<evidence type="ECO:0000256" key="6">
    <source>
        <dbReference type="ARBA" id="ARBA00026066"/>
    </source>
</evidence>
<dbReference type="SUPFAM" id="SSF54690">
    <property type="entry name" value="Molybdopterin synthase subunit MoaE"/>
    <property type="match status" value="1"/>
</dbReference>
<dbReference type="Gene3D" id="3.90.1170.40">
    <property type="entry name" value="Molybdopterin biosynthesis MoaE subunit"/>
    <property type="match status" value="1"/>
</dbReference>
<evidence type="ECO:0000256" key="10">
    <source>
        <dbReference type="ARBA" id="ARBA00032474"/>
    </source>
</evidence>
<dbReference type="Proteomes" id="UP000030512">
    <property type="component" value="Chromosome"/>
</dbReference>
<evidence type="ECO:0000256" key="11">
    <source>
        <dbReference type="ARBA" id="ARBA00049878"/>
    </source>
</evidence>
<name>A0A126T4Y6_9GAMM</name>
<dbReference type="CDD" id="cd00756">
    <property type="entry name" value="MoaE"/>
    <property type="match status" value="1"/>
</dbReference>
<dbReference type="InterPro" id="IPR003448">
    <property type="entry name" value="Mopterin_biosynth_MoaE"/>
</dbReference>
<protein>
    <recommendedName>
        <fullName evidence="4">Molybdopterin synthase catalytic subunit</fullName>
        <ecNumber evidence="3">2.8.1.12</ecNumber>
    </recommendedName>
    <alternativeName>
        <fullName evidence="9">MPT synthase subunit 2</fullName>
    </alternativeName>
    <alternativeName>
        <fullName evidence="7">Molybdenum cofactor biosynthesis protein E</fullName>
    </alternativeName>
    <alternativeName>
        <fullName evidence="8">Molybdopterin-converting factor large subunit</fullName>
    </alternativeName>
    <alternativeName>
        <fullName evidence="10">Molybdopterin-converting factor subunit 2</fullName>
    </alternativeName>
</protein>
<evidence type="ECO:0000256" key="5">
    <source>
        <dbReference type="ARBA" id="ARBA00023150"/>
    </source>
</evidence>
<evidence type="ECO:0000256" key="7">
    <source>
        <dbReference type="ARBA" id="ARBA00029745"/>
    </source>
</evidence>
<sequence length="151" mass="17342">MTIKLRAEIFDPWRELADFQTQAVDIAGKYGATGIFVGTMRDFNQGDEVRGMYLEHYPGMTEKQLQHIVDQAQSQWSLLDVLLIHRIGQVSPNDTLVLVAVWSAHRGDAFDASRFIMENLKSQAPFWKRETLESGQIRWVEKNSDGYLQQP</sequence>
<dbReference type="UniPathway" id="UPA00344"/>
<dbReference type="EC" id="2.8.1.12" evidence="3"/>
<dbReference type="GO" id="GO:0030366">
    <property type="term" value="F:molybdopterin synthase activity"/>
    <property type="evidence" value="ECO:0007669"/>
    <property type="project" value="UniProtKB-EC"/>
</dbReference>
<comment type="catalytic activity">
    <reaction evidence="11">
        <text>2 [molybdopterin-synthase sulfur-carrier protein]-C-terminal-Gly-aminoethanethioate + cyclic pyranopterin phosphate + H2O = molybdopterin + 2 [molybdopterin-synthase sulfur-carrier protein]-C-terminal Gly-Gly + 2 H(+)</text>
        <dbReference type="Rhea" id="RHEA:26333"/>
        <dbReference type="Rhea" id="RHEA-COMP:12202"/>
        <dbReference type="Rhea" id="RHEA-COMP:19907"/>
        <dbReference type="ChEBI" id="CHEBI:15377"/>
        <dbReference type="ChEBI" id="CHEBI:15378"/>
        <dbReference type="ChEBI" id="CHEBI:58698"/>
        <dbReference type="ChEBI" id="CHEBI:59648"/>
        <dbReference type="ChEBI" id="CHEBI:90778"/>
        <dbReference type="ChEBI" id="CHEBI:232372"/>
        <dbReference type="EC" id="2.8.1.12"/>
    </reaction>
</comment>
<comment type="pathway">
    <text evidence="1">Cofactor biosynthesis; molybdopterin biosynthesis.</text>
</comment>
<dbReference type="InterPro" id="IPR036563">
    <property type="entry name" value="MoaE_sf"/>
</dbReference>
<dbReference type="Pfam" id="PF02391">
    <property type="entry name" value="MoaE"/>
    <property type="match status" value="1"/>
</dbReference>
<reference evidence="12 13" key="1">
    <citation type="journal article" date="2015" name="Environ. Microbiol.">
        <title>Methane oxidation coupled to nitrate reduction under hypoxia by the Gammaproteobacterium Methylomonas denitrificans, sp. nov. type strain FJG1.</title>
        <authorList>
            <person name="Kits K.D."/>
            <person name="Klotz M.G."/>
            <person name="Stein L.Y."/>
        </authorList>
    </citation>
    <scope>NUCLEOTIDE SEQUENCE [LARGE SCALE GENOMIC DNA]</scope>
    <source>
        <strain evidence="12 13">FJG1</strain>
    </source>
</reference>
<evidence type="ECO:0000256" key="3">
    <source>
        <dbReference type="ARBA" id="ARBA00011950"/>
    </source>
</evidence>
<comment type="subunit">
    <text evidence="6">Heterotetramer of 2 MoaD subunits and 2 MoaE subunits. Also stable as homodimer. The enzyme changes between these two forms during catalysis.</text>
</comment>
<dbReference type="EMBL" id="CP014476">
    <property type="protein sequence ID" value="AMK77151.1"/>
    <property type="molecule type" value="Genomic_DNA"/>
</dbReference>
<dbReference type="AlphaFoldDB" id="A0A126T4Y6"/>
<evidence type="ECO:0000256" key="8">
    <source>
        <dbReference type="ARBA" id="ARBA00030407"/>
    </source>
</evidence>
<dbReference type="PANTHER" id="PTHR23404">
    <property type="entry name" value="MOLYBDOPTERIN SYNTHASE RELATED"/>
    <property type="match status" value="1"/>
</dbReference>
<gene>
    <name evidence="12" type="ORF">JT25_011755</name>
</gene>
<evidence type="ECO:0000256" key="9">
    <source>
        <dbReference type="ARBA" id="ARBA00030781"/>
    </source>
</evidence>
<evidence type="ECO:0000256" key="4">
    <source>
        <dbReference type="ARBA" id="ARBA00013858"/>
    </source>
</evidence>
<evidence type="ECO:0000313" key="13">
    <source>
        <dbReference type="Proteomes" id="UP000030512"/>
    </source>
</evidence>
<dbReference type="OrthoDB" id="9803224at2"/>
<proteinExistence type="inferred from homology"/>
<keyword evidence="13" id="KW-1185">Reference proteome</keyword>
<dbReference type="STRING" id="1538553.JT25_011755"/>
<dbReference type="GO" id="GO:0006777">
    <property type="term" value="P:Mo-molybdopterin cofactor biosynthetic process"/>
    <property type="evidence" value="ECO:0007669"/>
    <property type="project" value="UniProtKB-KW"/>
</dbReference>
<dbReference type="RefSeq" id="WP_036275087.1">
    <property type="nucleotide sequence ID" value="NZ_CP014476.1"/>
</dbReference>
<keyword evidence="5" id="KW-0501">Molybdenum cofactor biosynthesis</keyword>
<organism evidence="12 13">
    <name type="scientific">Methylomonas denitrificans</name>
    <dbReference type="NCBI Taxonomy" id="1538553"/>
    <lineage>
        <taxon>Bacteria</taxon>
        <taxon>Pseudomonadati</taxon>
        <taxon>Pseudomonadota</taxon>
        <taxon>Gammaproteobacteria</taxon>
        <taxon>Methylococcales</taxon>
        <taxon>Methylococcaceae</taxon>
        <taxon>Methylomonas</taxon>
    </lineage>
</organism>
<evidence type="ECO:0000313" key="12">
    <source>
        <dbReference type="EMBL" id="AMK77151.1"/>
    </source>
</evidence>
<evidence type="ECO:0000256" key="2">
    <source>
        <dbReference type="ARBA" id="ARBA00005426"/>
    </source>
</evidence>
<comment type="similarity">
    <text evidence="2">Belongs to the MoaE family.</text>
</comment>
<dbReference type="KEGG" id="mdn:JT25_011755"/>